<keyword evidence="4 12" id="KW-0436">Ligase</keyword>
<dbReference type="SUPFAM" id="SSF56801">
    <property type="entry name" value="Acetyl-CoA synthetase-like"/>
    <property type="match status" value="1"/>
</dbReference>
<feature type="domain" description="AMP-binding enzyme C-terminal" evidence="11">
    <location>
        <begin position="417"/>
        <end position="492"/>
    </location>
</feature>
<dbReference type="AlphaFoldDB" id="A0A366WNB5"/>
<dbReference type="GO" id="GO:0006631">
    <property type="term" value="P:fatty acid metabolic process"/>
    <property type="evidence" value="ECO:0007669"/>
    <property type="project" value="TreeGrafter"/>
</dbReference>
<dbReference type="Pfam" id="PF00501">
    <property type="entry name" value="AMP-binding"/>
    <property type="match status" value="1"/>
</dbReference>
<dbReference type="InterPro" id="IPR025110">
    <property type="entry name" value="AMP-bd_C"/>
</dbReference>
<evidence type="ECO:0000256" key="9">
    <source>
        <dbReference type="ARBA" id="ARBA00067668"/>
    </source>
</evidence>
<comment type="caution">
    <text evidence="12">The sequence shown here is derived from an EMBL/GenBank/DDBJ whole genome shotgun (WGS) entry which is preliminary data.</text>
</comment>
<evidence type="ECO:0000259" key="11">
    <source>
        <dbReference type="Pfam" id="PF13193"/>
    </source>
</evidence>
<dbReference type="PROSITE" id="PS00455">
    <property type="entry name" value="AMP_BINDING"/>
    <property type="match status" value="1"/>
</dbReference>
<dbReference type="EC" id="6.2.1.44" evidence="8"/>
<name>A0A366WNB5_9RHOB</name>
<dbReference type="InterPro" id="IPR000873">
    <property type="entry name" value="AMP-dep_synth/lig_dom"/>
</dbReference>
<dbReference type="GO" id="GO:0031956">
    <property type="term" value="F:medium-chain fatty acid-CoA ligase activity"/>
    <property type="evidence" value="ECO:0007669"/>
    <property type="project" value="TreeGrafter"/>
</dbReference>
<organism evidence="12 13">
    <name type="scientific">Phaeobacter gallaeciensis</name>
    <dbReference type="NCBI Taxonomy" id="60890"/>
    <lineage>
        <taxon>Bacteria</taxon>
        <taxon>Pseudomonadati</taxon>
        <taxon>Pseudomonadota</taxon>
        <taxon>Alphaproteobacteria</taxon>
        <taxon>Rhodobacterales</taxon>
        <taxon>Roseobacteraceae</taxon>
        <taxon>Phaeobacter</taxon>
    </lineage>
</organism>
<proteinExistence type="inferred from homology"/>
<dbReference type="InterPro" id="IPR045851">
    <property type="entry name" value="AMP-bd_C_sf"/>
</dbReference>
<evidence type="ECO:0000256" key="5">
    <source>
        <dbReference type="ARBA" id="ARBA00022723"/>
    </source>
</evidence>
<comment type="similarity">
    <text evidence="2">Belongs to the ATP-dependent AMP-binding enzyme family.</text>
</comment>
<dbReference type="Gene3D" id="3.40.50.12780">
    <property type="entry name" value="N-terminal domain of ligase-like"/>
    <property type="match status" value="1"/>
</dbReference>
<gene>
    <name evidence="12" type="ORF">DS909_19105</name>
</gene>
<evidence type="ECO:0000256" key="8">
    <source>
        <dbReference type="ARBA" id="ARBA00066616"/>
    </source>
</evidence>
<evidence type="ECO:0000256" key="4">
    <source>
        <dbReference type="ARBA" id="ARBA00022598"/>
    </source>
</evidence>
<comment type="catalytic activity">
    <reaction evidence="7">
        <text>3-(methylsulfanyl)propanoate + ATP + CoA = 3-(methylsulfanyl)propanoyl-CoA + AMP + diphosphate</text>
        <dbReference type="Rhea" id="RHEA:43052"/>
        <dbReference type="ChEBI" id="CHEBI:30616"/>
        <dbReference type="ChEBI" id="CHEBI:33019"/>
        <dbReference type="ChEBI" id="CHEBI:49016"/>
        <dbReference type="ChEBI" id="CHEBI:57287"/>
        <dbReference type="ChEBI" id="CHEBI:82815"/>
        <dbReference type="ChEBI" id="CHEBI:456215"/>
        <dbReference type="EC" id="6.2.1.44"/>
    </reaction>
    <physiologicalReaction direction="left-to-right" evidence="7">
        <dbReference type="Rhea" id="RHEA:43053"/>
    </physiologicalReaction>
</comment>
<reference evidence="12 13" key="1">
    <citation type="submission" date="2018-07" db="EMBL/GenBank/DDBJ databases">
        <title>Modular assembly of carbohydrate-degrading microbial communities in the ocean.</title>
        <authorList>
            <person name="Enke T.N."/>
            <person name="Datta M.S."/>
            <person name="Schwartzman J.A."/>
            <person name="Cermak N."/>
            <person name="Schmitz D.A."/>
            <person name="Barrere J."/>
            <person name="Cordero O.X."/>
        </authorList>
    </citation>
    <scope>NUCLEOTIDE SEQUENCE [LARGE SCALE GENOMIC DNA]</scope>
    <source>
        <strain evidence="12 13">C3M10</strain>
    </source>
</reference>
<dbReference type="FunFam" id="3.30.300.30:FF:000008">
    <property type="entry name" value="2,3-dihydroxybenzoate-AMP ligase"/>
    <property type="match status" value="1"/>
</dbReference>
<comment type="subunit">
    <text evidence="3">Homodimer.</text>
</comment>
<evidence type="ECO:0000256" key="2">
    <source>
        <dbReference type="ARBA" id="ARBA00006432"/>
    </source>
</evidence>
<dbReference type="Gene3D" id="3.30.300.30">
    <property type="match status" value="1"/>
</dbReference>
<dbReference type="PANTHER" id="PTHR43201:SF5">
    <property type="entry name" value="MEDIUM-CHAIN ACYL-COA LIGASE ACSF2, MITOCHONDRIAL"/>
    <property type="match status" value="1"/>
</dbReference>
<dbReference type="InterPro" id="IPR020845">
    <property type="entry name" value="AMP-binding_CS"/>
</dbReference>
<dbReference type="OrthoDB" id="9803968at2"/>
<protein>
    <recommendedName>
        <fullName evidence="9">3-methylmercaptopropionyl-CoA ligase</fullName>
        <ecNumber evidence="8">6.2.1.44</ecNumber>
    </recommendedName>
</protein>
<dbReference type="CDD" id="cd17631">
    <property type="entry name" value="FACL_FadD13-like"/>
    <property type="match status" value="1"/>
</dbReference>
<feature type="domain" description="AMP-dependent synthetase/ligase" evidence="10">
    <location>
        <begin position="10"/>
        <end position="367"/>
    </location>
</feature>
<keyword evidence="5" id="KW-0479">Metal-binding</keyword>
<accession>A0A366WNB5</accession>
<sequence>MRHYDWLASHAFTTPNKACWVDLHSKRSFTFEQANDRSKKLAAYLDQRCGVEKGDRVAVLAMNSTDMMEIHAACAKLGAIFLPLNWRLAAPELDFILSDGTPKVLIYDTANKELVEALTEALPAMIETTGGGGNSEYESAIAGSDGKHPTPEITHDDIWTILYTSGTTGRPKGAINTYGMAFINAVNMGSPWGITHQSIGLTVLPLFHTGGLNCFTTVMLHNGGCSLIMRTVDPGQILEIIDDPSTGLTHFFGVPAVYLFMSQHPSFDTTDYSRLVACGIGGAPSPVPLVKTYLKKNISLAQGFGMSETSPLVSGQTMEQAVEKPGSAGRCALHGELKVMRNETTEADSDEVGELWVRGPNITPGYWDRPEAKASDWVGDWFKTGDAARLDSDGDLWIVDRWKDMYISGGENVYPAEVENTLFTLEGIADGAIVGAPDDRWGEVGVAFVVLNEGVDLSEDDVIAHFHDKVARYKIPVRAIFMDVLPRNATGKVLKRVLRDQI</sequence>
<evidence type="ECO:0000256" key="7">
    <source>
        <dbReference type="ARBA" id="ARBA00051915"/>
    </source>
</evidence>
<dbReference type="Pfam" id="PF13193">
    <property type="entry name" value="AMP-binding_C"/>
    <property type="match status" value="1"/>
</dbReference>
<evidence type="ECO:0000259" key="10">
    <source>
        <dbReference type="Pfam" id="PF00501"/>
    </source>
</evidence>
<evidence type="ECO:0000256" key="6">
    <source>
        <dbReference type="ARBA" id="ARBA00022842"/>
    </source>
</evidence>
<comment type="cofactor">
    <cofactor evidence="1">
        <name>Mg(2+)</name>
        <dbReference type="ChEBI" id="CHEBI:18420"/>
    </cofactor>
</comment>
<dbReference type="Proteomes" id="UP000252706">
    <property type="component" value="Unassembled WGS sequence"/>
</dbReference>
<dbReference type="InterPro" id="IPR042099">
    <property type="entry name" value="ANL_N_sf"/>
</dbReference>
<keyword evidence="6" id="KW-0460">Magnesium</keyword>
<evidence type="ECO:0000313" key="13">
    <source>
        <dbReference type="Proteomes" id="UP000252706"/>
    </source>
</evidence>
<dbReference type="GO" id="GO:0046872">
    <property type="term" value="F:metal ion binding"/>
    <property type="evidence" value="ECO:0007669"/>
    <property type="project" value="UniProtKB-KW"/>
</dbReference>
<dbReference type="EMBL" id="QOCE01000046">
    <property type="protein sequence ID" value="RBW51324.1"/>
    <property type="molecule type" value="Genomic_DNA"/>
</dbReference>
<dbReference type="PANTHER" id="PTHR43201">
    <property type="entry name" value="ACYL-COA SYNTHETASE"/>
    <property type="match status" value="1"/>
</dbReference>
<evidence type="ECO:0000256" key="3">
    <source>
        <dbReference type="ARBA" id="ARBA00011738"/>
    </source>
</evidence>
<dbReference type="RefSeq" id="WP_113825060.1">
    <property type="nucleotide sequence ID" value="NZ_QOCE01000046.1"/>
</dbReference>
<evidence type="ECO:0000313" key="12">
    <source>
        <dbReference type="EMBL" id="RBW51324.1"/>
    </source>
</evidence>
<evidence type="ECO:0000256" key="1">
    <source>
        <dbReference type="ARBA" id="ARBA00001946"/>
    </source>
</evidence>